<dbReference type="InterPro" id="IPR003362">
    <property type="entry name" value="Bact_transf"/>
</dbReference>
<gene>
    <name evidence="4" type="primary">wcaJ</name>
    <name evidence="4" type="ORF">PSI9734_01636</name>
</gene>
<evidence type="ECO:0000256" key="1">
    <source>
        <dbReference type="ARBA" id="ARBA00006464"/>
    </source>
</evidence>
<feature type="transmembrane region" description="Helical" evidence="2">
    <location>
        <begin position="14"/>
        <end position="38"/>
    </location>
</feature>
<dbReference type="EC" id="2.7.8.31" evidence="4"/>
<reference evidence="4 5" key="1">
    <citation type="submission" date="2020-02" db="EMBL/GenBank/DDBJ databases">
        <authorList>
            <person name="Rodrigo-Torres L."/>
            <person name="Arahal R. D."/>
            <person name="Lucena T."/>
        </authorList>
    </citation>
    <scope>NUCLEOTIDE SEQUENCE [LARGE SCALE GENOMIC DNA]</scope>
    <source>
        <strain evidence="4 5">CECT 9734</strain>
    </source>
</reference>
<keyword evidence="2" id="KW-0812">Transmembrane</keyword>
<evidence type="ECO:0000256" key="2">
    <source>
        <dbReference type="SAM" id="Phobius"/>
    </source>
</evidence>
<keyword evidence="4" id="KW-0808">Transferase</keyword>
<dbReference type="Pfam" id="PF02397">
    <property type="entry name" value="Bac_transf"/>
    <property type="match status" value="1"/>
</dbReference>
<evidence type="ECO:0000313" key="5">
    <source>
        <dbReference type="Proteomes" id="UP000481517"/>
    </source>
</evidence>
<dbReference type="AlphaFoldDB" id="A0A6S6WNZ8"/>
<feature type="domain" description="Bacterial sugar transferase" evidence="3">
    <location>
        <begin position="12"/>
        <end position="187"/>
    </location>
</feature>
<accession>A0A6S6WNZ8</accession>
<name>A0A6S6WNZ8_9GAMM</name>
<dbReference type="Proteomes" id="UP000481517">
    <property type="component" value="Unassembled WGS sequence"/>
</dbReference>
<sequence>MQKNSFYQRHGKRFLDLLIVVCATLALSPFLIAIALFIKVFDSGPIIFKQKRIGRHGELFDFYKFRSMPVNTGDLPSDRVGEVQLTWIGKLIRRTNIDELPQLINVLKGDMSIVGPRPPIPAQTELAELRRKSGALECRPGLTGLAQVSSFDGMSVSEKASFDEQYSESVTLWRDASIILRTFVYLLKPPPVY</sequence>
<dbReference type="GO" id="GO:0089702">
    <property type="term" value="F:undecaprenyl-phosphate glucose phosphotransferase activity"/>
    <property type="evidence" value="ECO:0007669"/>
    <property type="project" value="UniProtKB-EC"/>
</dbReference>
<comment type="similarity">
    <text evidence="1">Belongs to the bacterial sugar transferase family.</text>
</comment>
<keyword evidence="2" id="KW-1133">Transmembrane helix</keyword>
<dbReference type="PANTHER" id="PTHR30576:SF10">
    <property type="entry name" value="SLL5057 PROTEIN"/>
    <property type="match status" value="1"/>
</dbReference>
<organism evidence="4 5">
    <name type="scientific">Pseudidiomarina piscicola</name>
    <dbReference type="NCBI Taxonomy" id="2614830"/>
    <lineage>
        <taxon>Bacteria</taxon>
        <taxon>Pseudomonadati</taxon>
        <taxon>Pseudomonadota</taxon>
        <taxon>Gammaproteobacteria</taxon>
        <taxon>Alteromonadales</taxon>
        <taxon>Idiomarinaceae</taxon>
        <taxon>Pseudidiomarina</taxon>
    </lineage>
</organism>
<protein>
    <submittedName>
        <fullName evidence="4">UDP-glucose:undecaprenyl-phosphate glucose-1-phosphate transferase</fullName>
        <ecNumber evidence="4">2.7.8.31</ecNumber>
    </submittedName>
</protein>
<dbReference type="RefSeq" id="WP_173920607.1">
    <property type="nucleotide sequence ID" value="NZ_CADCXY010000003.1"/>
</dbReference>
<proteinExistence type="inferred from homology"/>
<evidence type="ECO:0000259" key="3">
    <source>
        <dbReference type="Pfam" id="PF02397"/>
    </source>
</evidence>
<evidence type="ECO:0000313" key="4">
    <source>
        <dbReference type="EMBL" id="CAB0151223.1"/>
    </source>
</evidence>
<dbReference type="PANTHER" id="PTHR30576">
    <property type="entry name" value="COLANIC BIOSYNTHESIS UDP-GLUCOSE LIPID CARRIER TRANSFERASE"/>
    <property type="match status" value="1"/>
</dbReference>
<keyword evidence="5" id="KW-1185">Reference proteome</keyword>
<keyword evidence="2" id="KW-0472">Membrane</keyword>
<dbReference type="EMBL" id="CADCXY010000003">
    <property type="protein sequence ID" value="CAB0151223.1"/>
    <property type="molecule type" value="Genomic_DNA"/>
</dbReference>